<comment type="subcellular location">
    <subcellularLocation>
        <location evidence="1">Cytoplasm</location>
    </subcellularLocation>
</comment>
<evidence type="ECO:0000313" key="16">
    <source>
        <dbReference type="EMBL" id="SVD65685.1"/>
    </source>
</evidence>
<dbReference type="PANTHER" id="PTHR43152:SF3">
    <property type="entry name" value="UVRABC SYSTEM PROTEIN A"/>
    <property type="match status" value="1"/>
</dbReference>
<evidence type="ECO:0000256" key="9">
    <source>
        <dbReference type="ARBA" id="ARBA00022833"/>
    </source>
</evidence>
<keyword evidence="9" id="KW-0862">Zinc</keyword>
<reference evidence="16" key="1">
    <citation type="submission" date="2018-05" db="EMBL/GenBank/DDBJ databases">
        <authorList>
            <person name="Lanie J.A."/>
            <person name="Ng W.-L."/>
            <person name="Kazmierczak K.M."/>
            <person name="Andrzejewski T.M."/>
            <person name="Davidsen T.M."/>
            <person name="Wayne K.J."/>
            <person name="Tettelin H."/>
            <person name="Glass J.I."/>
            <person name="Rusch D."/>
            <person name="Podicherti R."/>
            <person name="Tsui H.-C.T."/>
            <person name="Winkler M.E."/>
        </authorList>
    </citation>
    <scope>NUCLEOTIDE SEQUENCE</scope>
</reference>
<keyword evidence="6" id="KW-0227">DNA damage</keyword>
<evidence type="ECO:0000256" key="3">
    <source>
        <dbReference type="ARBA" id="ARBA00022723"/>
    </source>
</evidence>
<evidence type="ECO:0000256" key="8">
    <source>
        <dbReference type="ARBA" id="ARBA00022771"/>
    </source>
</evidence>
<evidence type="ECO:0000256" key="7">
    <source>
        <dbReference type="ARBA" id="ARBA00022769"/>
    </source>
</evidence>
<feature type="domain" description="UvrA interaction" evidence="15">
    <location>
        <begin position="2"/>
        <end position="45"/>
    </location>
</feature>
<evidence type="ECO:0000256" key="4">
    <source>
        <dbReference type="ARBA" id="ARBA00022737"/>
    </source>
</evidence>
<keyword evidence="8" id="KW-0863">Zinc-finger</keyword>
<dbReference type="EMBL" id="UINC01164699">
    <property type="protein sequence ID" value="SVD65685.1"/>
    <property type="molecule type" value="Genomic_DNA"/>
</dbReference>
<gene>
    <name evidence="16" type="ORF">METZ01_LOCUS418539</name>
</gene>
<keyword evidence="3" id="KW-0479">Metal-binding</keyword>
<evidence type="ECO:0000256" key="5">
    <source>
        <dbReference type="ARBA" id="ARBA00022741"/>
    </source>
</evidence>
<keyword evidence="11" id="KW-0267">Excision nuclease</keyword>
<sequence>KKNFRHNIDVLIDRIIVKNNIKQRLAESIEVGLTLSDGLVYIENLDKKKLDTYSSKFACPVSGFSIEEIEPRLFSFNAPQGACSECDGLGIEKFFDEIKVIPDDSRSVVEGALKPWETKVFGYQRKMFIETLSNILKQFKLSANLPWEKIPQKAKDFILYGDEYSNINIKKYSDFEGVINFIDKKYNQTERFWIQYELEKYLSERDCEVCQGYRLNEKALAVKIDGNHISKITKKSITSCLKWFENLDSKLTLNEIKIAEGVVKEISDRLNFL</sequence>
<keyword evidence="10" id="KW-0067">ATP-binding</keyword>
<evidence type="ECO:0000256" key="2">
    <source>
        <dbReference type="ARBA" id="ARBA00022490"/>
    </source>
</evidence>
<dbReference type="GO" id="GO:0005524">
    <property type="term" value="F:ATP binding"/>
    <property type="evidence" value="ECO:0007669"/>
    <property type="project" value="UniProtKB-KW"/>
</dbReference>
<dbReference type="InterPro" id="IPR041552">
    <property type="entry name" value="UvrA_DNA-bd"/>
</dbReference>
<dbReference type="Pfam" id="PF17755">
    <property type="entry name" value="UvrA_DNA-bind"/>
    <property type="match status" value="1"/>
</dbReference>
<dbReference type="GO" id="GO:0003677">
    <property type="term" value="F:DNA binding"/>
    <property type="evidence" value="ECO:0007669"/>
    <property type="project" value="UniProtKB-KW"/>
</dbReference>
<dbReference type="InterPro" id="IPR013815">
    <property type="entry name" value="ATP_grasp_subdomain_1"/>
</dbReference>
<evidence type="ECO:0000256" key="12">
    <source>
        <dbReference type="ARBA" id="ARBA00023125"/>
    </source>
</evidence>
<keyword evidence="5" id="KW-0547">Nucleotide-binding</keyword>
<dbReference type="GO" id="GO:0004518">
    <property type="term" value="F:nuclease activity"/>
    <property type="evidence" value="ECO:0007669"/>
    <property type="project" value="UniProtKB-KW"/>
</dbReference>
<keyword evidence="2" id="KW-0963">Cytoplasm</keyword>
<organism evidence="16">
    <name type="scientific">marine metagenome</name>
    <dbReference type="NCBI Taxonomy" id="408172"/>
    <lineage>
        <taxon>unclassified sequences</taxon>
        <taxon>metagenomes</taxon>
        <taxon>ecological metagenomes</taxon>
    </lineage>
</organism>
<dbReference type="GO" id="GO:0005737">
    <property type="term" value="C:cytoplasm"/>
    <property type="evidence" value="ECO:0007669"/>
    <property type="project" value="UniProtKB-SubCell"/>
</dbReference>
<evidence type="ECO:0000256" key="10">
    <source>
        <dbReference type="ARBA" id="ARBA00022840"/>
    </source>
</evidence>
<evidence type="ECO:0000256" key="6">
    <source>
        <dbReference type="ARBA" id="ARBA00022763"/>
    </source>
</evidence>
<protein>
    <recommendedName>
        <fullName evidence="17">UvrA DNA-binding domain-containing protein</fullName>
    </recommendedName>
</protein>
<evidence type="ECO:0000259" key="14">
    <source>
        <dbReference type="Pfam" id="PF17755"/>
    </source>
</evidence>
<dbReference type="Gene3D" id="3.30.1490.20">
    <property type="entry name" value="ATP-grasp fold, A domain"/>
    <property type="match status" value="1"/>
</dbReference>
<dbReference type="AlphaFoldDB" id="A0A382X4Y8"/>
<proteinExistence type="predicted"/>
<keyword evidence="7" id="KW-0228">DNA excision</keyword>
<dbReference type="Pfam" id="PF17760">
    <property type="entry name" value="UvrA_inter"/>
    <property type="match status" value="1"/>
</dbReference>
<accession>A0A382X4Y8</accession>
<keyword evidence="13" id="KW-0234">DNA repair</keyword>
<feature type="domain" description="UvrA DNA-binding" evidence="14">
    <location>
        <begin position="96"/>
        <end position="200"/>
    </location>
</feature>
<evidence type="ECO:0008006" key="17">
    <source>
        <dbReference type="Google" id="ProtNLM"/>
    </source>
</evidence>
<dbReference type="Gene3D" id="1.10.8.280">
    <property type="entry name" value="ABC transporter ATPase domain-like"/>
    <property type="match status" value="1"/>
</dbReference>
<keyword evidence="12" id="KW-0238">DNA-binding</keyword>
<dbReference type="InterPro" id="IPR041102">
    <property type="entry name" value="UvrA_inter"/>
</dbReference>
<feature type="non-terminal residue" evidence="16">
    <location>
        <position position="1"/>
    </location>
</feature>
<name>A0A382X4Y8_9ZZZZ</name>
<dbReference type="GO" id="GO:0008270">
    <property type="term" value="F:zinc ion binding"/>
    <property type="evidence" value="ECO:0007669"/>
    <property type="project" value="UniProtKB-KW"/>
</dbReference>
<keyword evidence="4" id="KW-0677">Repeat</keyword>
<feature type="non-terminal residue" evidence="16">
    <location>
        <position position="273"/>
    </location>
</feature>
<evidence type="ECO:0000256" key="13">
    <source>
        <dbReference type="ARBA" id="ARBA00023204"/>
    </source>
</evidence>
<evidence type="ECO:0000256" key="1">
    <source>
        <dbReference type="ARBA" id="ARBA00004496"/>
    </source>
</evidence>
<evidence type="ECO:0000256" key="11">
    <source>
        <dbReference type="ARBA" id="ARBA00022881"/>
    </source>
</evidence>
<evidence type="ECO:0000259" key="15">
    <source>
        <dbReference type="Pfam" id="PF17760"/>
    </source>
</evidence>
<dbReference type="PANTHER" id="PTHR43152">
    <property type="entry name" value="UVRABC SYSTEM PROTEIN A"/>
    <property type="match status" value="1"/>
</dbReference>
<dbReference type="Gene3D" id="1.20.1580.10">
    <property type="entry name" value="ABC transporter ATPase like domain"/>
    <property type="match status" value="1"/>
</dbReference>
<dbReference type="GO" id="GO:0006281">
    <property type="term" value="P:DNA repair"/>
    <property type="evidence" value="ECO:0007669"/>
    <property type="project" value="UniProtKB-KW"/>
</dbReference>